<sequence>MATSSLEVPPGAVWRTEPLEQRLDDPPPLFAVLGAHPWAGASTAAAMWAPAADTEQAWPAHPTSTPLTVVVAQDTVKGLRAAARVLREPDEGLAPPDAVVVGLLIRPTRPGRLRKDVAAFRDTVAELLDDRPVWTLPWLDALSGQPPVLASWAPGDVPAKRDGPLDTVVPRRVAEIGEQICTRITTLRDQHLAAVP</sequence>
<gene>
    <name evidence="2" type="ORF">SAMN05445060_4091</name>
</gene>
<evidence type="ECO:0000313" key="2">
    <source>
        <dbReference type="EMBL" id="SIS23291.1"/>
    </source>
</evidence>
<keyword evidence="3" id="KW-1185">Reference proteome</keyword>
<organism evidence="2 3">
    <name type="scientific">Williamsia sterculiae</name>
    <dbReference type="NCBI Taxonomy" id="1344003"/>
    <lineage>
        <taxon>Bacteria</taxon>
        <taxon>Bacillati</taxon>
        <taxon>Actinomycetota</taxon>
        <taxon>Actinomycetes</taxon>
        <taxon>Mycobacteriales</taxon>
        <taxon>Nocardiaceae</taxon>
        <taxon>Williamsia</taxon>
    </lineage>
</organism>
<accession>A0A1N7HEX3</accession>
<proteinExistence type="predicted"/>
<protein>
    <submittedName>
        <fullName evidence="2">Uncharacterized protein</fullName>
    </submittedName>
</protein>
<dbReference type="EMBL" id="FTNT01000016">
    <property type="protein sequence ID" value="SIS23291.1"/>
    <property type="molecule type" value="Genomic_DNA"/>
</dbReference>
<evidence type="ECO:0000313" key="3">
    <source>
        <dbReference type="Proteomes" id="UP000186218"/>
    </source>
</evidence>
<name>A0A1N7HEX3_9NOCA</name>
<evidence type="ECO:0000256" key="1">
    <source>
        <dbReference type="SAM" id="MobiDB-lite"/>
    </source>
</evidence>
<dbReference type="OrthoDB" id="4549550at2"/>
<dbReference type="Proteomes" id="UP000186218">
    <property type="component" value="Unassembled WGS sequence"/>
</dbReference>
<feature type="region of interest" description="Disordered" evidence="1">
    <location>
        <begin position="1"/>
        <end position="20"/>
    </location>
</feature>
<reference evidence="2 3" key="1">
    <citation type="submission" date="2017-01" db="EMBL/GenBank/DDBJ databases">
        <authorList>
            <person name="Mah S.A."/>
            <person name="Swanson W.J."/>
            <person name="Moy G.W."/>
            <person name="Vacquier V.D."/>
        </authorList>
    </citation>
    <scope>NUCLEOTIDE SEQUENCE [LARGE SCALE GENOMIC DNA]</scope>
    <source>
        <strain evidence="2 3">CPCC 203464</strain>
    </source>
</reference>
<dbReference type="AlphaFoldDB" id="A0A1N7HEX3"/>
<dbReference type="RefSeq" id="WP_076482877.1">
    <property type="nucleotide sequence ID" value="NZ_FTNT01000016.1"/>
</dbReference>
<dbReference type="STRING" id="1344003.SAMN05445060_4091"/>